<dbReference type="CDD" id="cd16833">
    <property type="entry name" value="YfiH"/>
    <property type="match status" value="1"/>
</dbReference>
<evidence type="ECO:0000256" key="5">
    <source>
        <dbReference type="ARBA" id="ARBA00022801"/>
    </source>
</evidence>
<dbReference type="InterPro" id="IPR038371">
    <property type="entry name" value="Cu_polyphenol_OxRdtase_sf"/>
</dbReference>
<dbReference type="NCBIfam" id="TIGR00726">
    <property type="entry name" value="peptidoglycan editing factor PgeF"/>
    <property type="match status" value="1"/>
</dbReference>
<dbReference type="PANTHER" id="PTHR30616">
    <property type="entry name" value="UNCHARACTERIZED PROTEIN YFIH"/>
    <property type="match status" value="1"/>
</dbReference>
<sequence>MSASEEIRRKAGVRPIEAPALQALPGIRHGFFTREGGVSEGIYAGLNTGLGSSDDREAVVENRSRVASWLGVPADRLATPYQVHSPDVVAVHEVWPAGEGPKVDALVTDRPGIAIGVGSADCGPVLFADAEARVIGAAHSGWKGAFTGVLESTVTAMERLGANRSRIVAVLGPTISSAAYEVGPEFVSRLVADDPANQRFFRASDRAGHAFYDLPAYILNRLSAMGLRHAENLDLCTYADETRFFSYRRTTHREEGDYGRLIAAITLADPAGQ</sequence>
<dbReference type="Pfam" id="PF02578">
    <property type="entry name" value="Cu-oxidase_4"/>
    <property type="match status" value="1"/>
</dbReference>
<organism evidence="11 12">
    <name type="scientific">Faunimonas pinastri</name>
    <dbReference type="NCBI Taxonomy" id="1855383"/>
    <lineage>
        <taxon>Bacteria</taxon>
        <taxon>Pseudomonadati</taxon>
        <taxon>Pseudomonadota</taxon>
        <taxon>Alphaproteobacteria</taxon>
        <taxon>Hyphomicrobiales</taxon>
        <taxon>Afifellaceae</taxon>
        <taxon>Faunimonas</taxon>
    </lineage>
</organism>
<dbReference type="InterPro" id="IPR011324">
    <property type="entry name" value="Cytotoxic_necrot_fac-like_cat"/>
</dbReference>
<dbReference type="PANTHER" id="PTHR30616:SF2">
    <property type="entry name" value="PURINE NUCLEOSIDE PHOSPHORYLASE LACC1"/>
    <property type="match status" value="1"/>
</dbReference>
<dbReference type="STRING" id="1855383.SAMN05216548_101510"/>
<dbReference type="InterPro" id="IPR003730">
    <property type="entry name" value="Cu_polyphenol_OxRdtase"/>
</dbReference>
<dbReference type="Proteomes" id="UP000199647">
    <property type="component" value="Unassembled WGS sequence"/>
</dbReference>
<evidence type="ECO:0000256" key="10">
    <source>
        <dbReference type="RuleBase" id="RU361274"/>
    </source>
</evidence>
<keyword evidence="3" id="KW-0808">Transferase</keyword>
<accession>A0A1H9AU63</accession>
<dbReference type="GO" id="GO:0017061">
    <property type="term" value="F:S-methyl-5-thioadenosine phosphorylase activity"/>
    <property type="evidence" value="ECO:0007669"/>
    <property type="project" value="UniProtKB-EC"/>
</dbReference>
<comment type="similarity">
    <text evidence="2 10">Belongs to the purine nucleoside phosphorylase YfiH/LACC1 family.</text>
</comment>
<dbReference type="AlphaFoldDB" id="A0A1H9AU63"/>
<comment type="catalytic activity">
    <reaction evidence="8">
        <text>adenosine + phosphate = alpha-D-ribose 1-phosphate + adenine</text>
        <dbReference type="Rhea" id="RHEA:27642"/>
        <dbReference type="ChEBI" id="CHEBI:16335"/>
        <dbReference type="ChEBI" id="CHEBI:16708"/>
        <dbReference type="ChEBI" id="CHEBI:43474"/>
        <dbReference type="ChEBI" id="CHEBI:57720"/>
        <dbReference type="EC" id="2.4.2.1"/>
    </reaction>
    <physiologicalReaction direction="left-to-right" evidence="8">
        <dbReference type="Rhea" id="RHEA:27643"/>
    </physiologicalReaction>
</comment>
<dbReference type="OrthoDB" id="4279at2"/>
<evidence type="ECO:0000256" key="1">
    <source>
        <dbReference type="ARBA" id="ARBA00000553"/>
    </source>
</evidence>
<comment type="catalytic activity">
    <reaction evidence="1">
        <text>inosine + phosphate = alpha-D-ribose 1-phosphate + hypoxanthine</text>
        <dbReference type="Rhea" id="RHEA:27646"/>
        <dbReference type="ChEBI" id="CHEBI:17368"/>
        <dbReference type="ChEBI" id="CHEBI:17596"/>
        <dbReference type="ChEBI" id="CHEBI:43474"/>
        <dbReference type="ChEBI" id="CHEBI:57720"/>
        <dbReference type="EC" id="2.4.2.1"/>
    </reaction>
    <physiologicalReaction direction="left-to-right" evidence="1">
        <dbReference type="Rhea" id="RHEA:27647"/>
    </physiologicalReaction>
</comment>
<evidence type="ECO:0000313" key="12">
    <source>
        <dbReference type="Proteomes" id="UP000199647"/>
    </source>
</evidence>
<proteinExistence type="inferred from homology"/>
<dbReference type="EMBL" id="FOFG01000001">
    <property type="protein sequence ID" value="SEP79468.1"/>
    <property type="molecule type" value="Genomic_DNA"/>
</dbReference>
<evidence type="ECO:0000256" key="7">
    <source>
        <dbReference type="ARBA" id="ARBA00047989"/>
    </source>
</evidence>
<dbReference type="SUPFAM" id="SSF64438">
    <property type="entry name" value="CNF1/YfiH-like putative cysteine hydrolases"/>
    <property type="match status" value="1"/>
</dbReference>
<comment type="catalytic activity">
    <reaction evidence="9">
        <text>S-methyl-5'-thioadenosine + phosphate = 5-(methylsulfanyl)-alpha-D-ribose 1-phosphate + adenine</text>
        <dbReference type="Rhea" id="RHEA:11852"/>
        <dbReference type="ChEBI" id="CHEBI:16708"/>
        <dbReference type="ChEBI" id="CHEBI:17509"/>
        <dbReference type="ChEBI" id="CHEBI:43474"/>
        <dbReference type="ChEBI" id="CHEBI:58533"/>
        <dbReference type="EC" id="2.4.2.28"/>
    </reaction>
    <physiologicalReaction direction="left-to-right" evidence="9">
        <dbReference type="Rhea" id="RHEA:11853"/>
    </physiologicalReaction>
</comment>
<keyword evidence="12" id="KW-1185">Reference proteome</keyword>
<reference evidence="11 12" key="1">
    <citation type="submission" date="2016-10" db="EMBL/GenBank/DDBJ databases">
        <authorList>
            <person name="de Groot N.N."/>
        </authorList>
    </citation>
    <scope>NUCLEOTIDE SEQUENCE [LARGE SCALE GENOMIC DNA]</scope>
    <source>
        <strain evidence="11 12">A52C2</strain>
    </source>
</reference>
<dbReference type="GO" id="GO:0016787">
    <property type="term" value="F:hydrolase activity"/>
    <property type="evidence" value="ECO:0007669"/>
    <property type="project" value="UniProtKB-KW"/>
</dbReference>
<protein>
    <recommendedName>
        <fullName evidence="10">Purine nucleoside phosphorylase</fullName>
    </recommendedName>
</protein>
<evidence type="ECO:0000256" key="3">
    <source>
        <dbReference type="ARBA" id="ARBA00022679"/>
    </source>
</evidence>
<evidence type="ECO:0000256" key="6">
    <source>
        <dbReference type="ARBA" id="ARBA00022833"/>
    </source>
</evidence>
<evidence type="ECO:0000313" key="11">
    <source>
        <dbReference type="EMBL" id="SEP79468.1"/>
    </source>
</evidence>
<evidence type="ECO:0000256" key="9">
    <source>
        <dbReference type="ARBA" id="ARBA00049893"/>
    </source>
</evidence>
<name>A0A1H9AU63_9HYPH</name>
<evidence type="ECO:0000256" key="2">
    <source>
        <dbReference type="ARBA" id="ARBA00007353"/>
    </source>
</evidence>
<evidence type="ECO:0000256" key="8">
    <source>
        <dbReference type="ARBA" id="ARBA00048968"/>
    </source>
</evidence>
<dbReference type="GO" id="GO:0005507">
    <property type="term" value="F:copper ion binding"/>
    <property type="evidence" value="ECO:0007669"/>
    <property type="project" value="TreeGrafter"/>
</dbReference>
<gene>
    <name evidence="11" type="ORF">SAMN05216548_101510</name>
</gene>
<keyword evidence="4" id="KW-0479">Metal-binding</keyword>
<keyword evidence="5" id="KW-0378">Hydrolase</keyword>
<comment type="catalytic activity">
    <reaction evidence="7">
        <text>adenosine + H2O + H(+) = inosine + NH4(+)</text>
        <dbReference type="Rhea" id="RHEA:24408"/>
        <dbReference type="ChEBI" id="CHEBI:15377"/>
        <dbReference type="ChEBI" id="CHEBI:15378"/>
        <dbReference type="ChEBI" id="CHEBI:16335"/>
        <dbReference type="ChEBI" id="CHEBI:17596"/>
        <dbReference type="ChEBI" id="CHEBI:28938"/>
        <dbReference type="EC" id="3.5.4.4"/>
    </reaction>
    <physiologicalReaction direction="left-to-right" evidence="7">
        <dbReference type="Rhea" id="RHEA:24409"/>
    </physiologicalReaction>
</comment>
<evidence type="ECO:0000256" key="4">
    <source>
        <dbReference type="ARBA" id="ARBA00022723"/>
    </source>
</evidence>
<keyword evidence="6" id="KW-0862">Zinc</keyword>
<dbReference type="Gene3D" id="3.60.140.10">
    <property type="entry name" value="CNF1/YfiH-like putative cysteine hydrolases"/>
    <property type="match status" value="1"/>
</dbReference>